<feature type="transmembrane region" description="Helical" evidence="6">
    <location>
        <begin position="142"/>
        <end position="163"/>
    </location>
</feature>
<comment type="similarity">
    <text evidence="5">Belongs to the G-protein coupled receptor 1 family.</text>
</comment>
<keyword evidence="5" id="KW-0297">G-protein coupled receptor</keyword>
<dbReference type="GO" id="GO:0004930">
    <property type="term" value="F:G protein-coupled receptor activity"/>
    <property type="evidence" value="ECO:0007669"/>
    <property type="project" value="UniProtKB-KW"/>
</dbReference>
<organism evidence="8">
    <name type="scientific">Perinereis aibuhitensis</name>
    <name type="common">Korean lugworm</name>
    <name type="synonym">Nereis aibuhitensis</name>
    <dbReference type="NCBI Taxonomy" id="126650"/>
    <lineage>
        <taxon>Eukaryota</taxon>
        <taxon>Metazoa</taxon>
        <taxon>Spiralia</taxon>
        <taxon>Lophotrochozoa</taxon>
        <taxon>Annelida</taxon>
        <taxon>Polychaeta</taxon>
        <taxon>Errantia</taxon>
        <taxon>Phyllodocida</taxon>
        <taxon>Nereididae</taxon>
        <taxon>Perinereis</taxon>
    </lineage>
</organism>
<evidence type="ECO:0000256" key="4">
    <source>
        <dbReference type="ARBA" id="ARBA00023136"/>
    </source>
</evidence>
<dbReference type="PANTHER" id="PTHR45698:SF1">
    <property type="entry name" value="TRACE AMINE-ASSOCIATED RECEPTOR 13C-LIKE"/>
    <property type="match status" value="1"/>
</dbReference>
<feature type="transmembrane region" description="Helical" evidence="6">
    <location>
        <begin position="58"/>
        <end position="75"/>
    </location>
</feature>
<evidence type="ECO:0000256" key="6">
    <source>
        <dbReference type="SAM" id="Phobius"/>
    </source>
</evidence>
<dbReference type="PROSITE" id="PS50262">
    <property type="entry name" value="G_PROTEIN_RECEP_F1_2"/>
    <property type="match status" value="1"/>
</dbReference>
<dbReference type="EMBL" id="KX792261">
    <property type="protein sequence ID" value="AQT03384.1"/>
    <property type="molecule type" value="mRNA"/>
</dbReference>
<dbReference type="GO" id="GO:0016020">
    <property type="term" value="C:membrane"/>
    <property type="evidence" value="ECO:0007669"/>
    <property type="project" value="UniProtKB-SubCell"/>
</dbReference>
<dbReference type="PANTHER" id="PTHR45698">
    <property type="entry name" value="TRACE AMINE-ASSOCIATED RECEPTOR 19N-RELATED"/>
    <property type="match status" value="1"/>
</dbReference>
<evidence type="ECO:0000256" key="5">
    <source>
        <dbReference type="RuleBase" id="RU000688"/>
    </source>
</evidence>
<keyword evidence="4 6" id="KW-0472">Membrane</keyword>
<keyword evidence="5 8" id="KW-0675">Receptor</keyword>
<dbReference type="AlphaFoldDB" id="A0A1S6KJN5"/>
<evidence type="ECO:0000256" key="2">
    <source>
        <dbReference type="ARBA" id="ARBA00022692"/>
    </source>
</evidence>
<evidence type="ECO:0000259" key="7">
    <source>
        <dbReference type="PROSITE" id="PS50262"/>
    </source>
</evidence>
<dbReference type="InterPro" id="IPR017452">
    <property type="entry name" value="GPCR_Rhodpsn_7TM"/>
</dbReference>
<dbReference type="PROSITE" id="PS00237">
    <property type="entry name" value="G_PROTEIN_RECEP_F1_1"/>
    <property type="match status" value="1"/>
</dbReference>
<comment type="subcellular location">
    <subcellularLocation>
        <location evidence="1">Membrane</location>
    </subcellularLocation>
</comment>
<evidence type="ECO:0000313" key="8">
    <source>
        <dbReference type="EMBL" id="AQT03384.1"/>
    </source>
</evidence>
<name>A0A1S6KJN5_PERAI</name>
<evidence type="ECO:0000256" key="1">
    <source>
        <dbReference type="ARBA" id="ARBA00004370"/>
    </source>
</evidence>
<dbReference type="PRINTS" id="PR00237">
    <property type="entry name" value="GPCRRHODOPSN"/>
</dbReference>
<keyword evidence="2 5" id="KW-0812">Transmembrane</keyword>
<keyword evidence="5" id="KW-0807">Transducer</keyword>
<dbReference type="CDD" id="cd00637">
    <property type="entry name" value="7tm_classA_rhodopsin-like"/>
    <property type="match status" value="1"/>
</dbReference>
<sequence>MDNTTFNRTFDGSLNPNFNYIGDFVVYIVIGCLGILDNGFVIIVILHSRKMRNKLCNLFILNQSVVDLVASVFLLCNSPSVPTLGSASNISLEFYCRIWDSNYLFWAAVTWSTYNLVAITIERYLEVVHPLRYRSFFTRRRAKVIVAVVWLVGFTIPIVTSVITSPAGADGTCQKHRAWSSRLMAALVGFYALFFGFLLPVVIMIVCYTQMIMTFNLKVRPSDPSTMISESEKRRSERMLRVRKSLIKTMLMVSIVFVICWIGDQVYFFLFNIRVIKDLQQTLTTIVVSLAFLNCCINPFIYTCQYNDFQEATRRLLKIKKESENSERSTLDLSNQKV</sequence>
<dbReference type="Gene3D" id="1.20.1070.10">
    <property type="entry name" value="Rhodopsin 7-helix transmembrane proteins"/>
    <property type="match status" value="1"/>
</dbReference>
<accession>A0A1S6KJN5</accession>
<reference evidence="8" key="1">
    <citation type="submission" date="2016-08" db="EMBL/GenBank/DDBJ databases">
        <title>Perinereis aibuhitensis the estrogen levels and related gene expression under PAHs exposure.</title>
        <authorList>
            <person name="Li W."/>
        </authorList>
    </citation>
    <scope>NUCLEOTIDE SEQUENCE</scope>
</reference>
<proteinExistence type="evidence at transcript level"/>
<feature type="transmembrane region" description="Helical" evidence="6">
    <location>
        <begin position="103"/>
        <end position="121"/>
    </location>
</feature>
<feature type="transmembrane region" description="Helical" evidence="6">
    <location>
        <begin position="183"/>
        <end position="208"/>
    </location>
</feature>
<dbReference type="InterPro" id="IPR000276">
    <property type="entry name" value="GPCR_Rhodpsn"/>
</dbReference>
<feature type="transmembrane region" description="Helical" evidence="6">
    <location>
        <begin position="282"/>
        <end position="304"/>
    </location>
</feature>
<dbReference type="SUPFAM" id="SSF81321">
    <property type="entry name" value="Family A G protein-coupled receptor-like"/>
    <property type="match status" value="1"/>
</dbReference>
<protein>
    <submittedName>
        <fullName evidence="8">G protein coupled receptor</fullName>
    </submittedName>
</protein>
<feature type="transmembrane region" description="Helical" evidence="6">
    <location>
        <begin position="245"/>
        <end position="270"/>
    </location>
</feature>
<dbReference type="Pfam" id="PF00001">
    <property type="entry name" value="7tm_1"/>
    <property type="match status" value="1"/>
</dbReference>
<keyword evidence="3 6" id="KW-1133">Transmembrane helix</keyword>
<feature type="transmembrane region" description="Helical" evidence="6">
    <location>
        <begin position="24"/>
        <end position="46"/>
    </location>
</feature>
<evidence type="ECO:0000256" key="3">
    <source>
        <dbReference type="ARBA" id="ARBA00022989"/>
    </source>
</evidence>
<feature type="domain" description="G-protein coupled receptors family 1 profile" evidence="7">
    <location>
        <begin position="37"/>
        <end position="302"/>
    </location>
</feature>